<dbReference type="EMBL" id="JACRSO010000004">
    <property type="protein sequence ID" value="MBC8529773.1"/>
    <property type="molecule type" value="Genomic_DNA"/>
</dbReference>
<accession>A0A926HN32</accession>
<evidence type="ECO:0000313" key="3">
    <source>
        <dbReference type="EMBL" id="MBC8529773.1"/>
    </source>
</evidence>
<organism evidence="3 4">
    <name type="scientific">Luoshenia tenuis</name>
    <dbReference type="NCBI Taxonomy" id="2763654"/>
    <lineage>
        <taxon>Bacteria</taxon>
        <taxon>Bacillati</taxon>
        <taxon>Bacillota</taxon>
        <taxon>Clostridia</taxon>
        <taxon>Christensenellales</taxon>
        <taxon>Christensenellaceae</taxon>
        <taxon>Luoshenia</taxon>
    </lineage>
</organism>
<dbReference type="InterPro" id="IPR052159">
    <property type="entry name" value="Competence_DNA_uptake"/>
</dbReference>
<evidence type="ECO:0000259" key="2">
    <source>
        <dbReference type="SMART" id="SM00849"/>
    </source>
</evidence>
<feature type="domain" description="Metallo-beta-lactamase" evidence="2">
    <location>
        <begin position="68"/>
        <end position="264"/>
    </location>
</feature>
<dbReference type="SMART" id="SM00849">
    <property type="entry name" value="Lactamase_B"/>
    <property type="match status" value="1"/>
</dbReference>
<dbReference type="AlphaFoldDB" id="A0A926HN32"/>
<keyword evidence="1" id="KW-0732">Signal</keyword>
<evidence type="ECO:0000313" key="4">
    <source>
        <dbReference type="Proteomes" id="UP000654279"/>
    </source>
</evidence>
<reference evidence="3" key="1">
    <citation type="submission" date="2020-08" db="EMBL/GenBank/DDBJ databases">
        <title>Genome public.</title>
        <authorList>
            <person name="Liu C."/>
            <person name="Sun Q."/>
        </authorList>
    </citation>
    <scope>NUCLEOTIDE SEQUENCE</scope>
    <source>
        <strain evidence="3">NSJ-44</strain>
    </source>
</reference>
<evidence type="ECO:0000256" key="1">
    <source>
        <dbReference type="SAM" id="SignalP"/>
    </source>
</evidence>
<keyword evidence="4" id="KW-1185">Reference proteome</keyword>
<feature type="chain" id="PRO_5038516131" evidence="1">
    <location>
        <begin position="32"/>
        <end position="309"/>
    </location>
</feature>
<proteinExistence type="predicted"/>
<dbReference type="Proteomes" id="UP000654279">
    <property type="component" value="Unassembled WGS sequence"/>
</dbReference>
<dbReference type="InterPro" id="IPR036866">
    <property type="entry name" value="RibonucZ/Hydroxyglut_hydro"/>
</dbReference>
<dbReference type="PANTHER" id="PTHR30619">
    <property type="entry name" value="DNA INTERNALIZATION/COMPETENCE PROTEIN COMEC/REC2"/>
    <property type="match status" value="1"/>
</dbReference>
<dbReference type="InterPro" id="IPR035681">
    <property type="entry name" value="ComA-like_MBL"/>
</dbReference>
<dbReference type="RefSeq" id="WP_249285588.1">
    <property type="nucleotide sequence ID" value="NZ_JACRSO010000004.1"/>
</dbReference>
<dbReference type="InterPro" id="IPR001279">
    <property type="entry name" value="Metallo-B-lactamas"/>
</dbReference>
<feature type="signal peptide" evidence="1">
    <location>
        <begin position="1"/>
        <end position="31"/>
    </location>
</feature>
<dbReference type="SUPFAM" id="SSF56281">
    <property type="entry name" value="Metallo-hydrolase/oxidoreductase"/>
    <property type="match status" value="1"/>
</dbReference>
<name>A0A926HN32_9FIRM</name>
<dbReference type="CDD" id="cd07731">
    <property type="entry name" value="ComA-like_MBL-fold"/>
    <property type="match status" value="1"/>
</dbReference>
<dbReference type="Gene3D" id="3.60.15.10">
    <property type="entry name" value="Ribonuclease Z/Hydroxyacylglutathione hydrolase-like"/>
    <property type="match status" value="1"/>
</dbReference>
<protein>
    <submittedName>
        <fullName evidence="3">MBL fold metallo-hydrolase</fullName>
    </submittedName>
</protein>
<gene>
    <name evidence="3" type="ORF">H8699_10065</name>
</gene>
<comment type="caution">
    <text evidence="3">The sequence shown here is derived from an EMBL/GenBank/DDBJ whole genome shotgun (WGS) entry which is preliminary data.</text>
</comment>
<dbReference type="PANTHER" id="PTHR30619:SF1">
    <property type="entry name" value="RECOMBINATION PROTEIN 2"/>
    <property type="match status" value="1"/>
</dbReference>
<dbReference type="Pfam" id="PF00753">
    <property type="entry name" value="Lactamase_B"/>
    <property type="match status" value="1"/>
</dbReference>
<sequence length="309" mass="32078">MRSRFRRPAALAALCLAVCLCLAGCSLSSGAGLPYASASSSPSSAASSPAPVPAAEGALTLHFFDVGQGDATLVTTPAGENILIDGGPRASGQALCGYLDALGIRRLDRVIATHPHEDHIGGLVAVIPRYEIGEVVMPYYPATTKVYRDLLTAIDQKGLSITPAAQGMALGLDSQSAWQVLWPPEDAESAAGDNPNNASVVLRITFGQDAVLLTGDAEKEVEAQLPGELASGLLKVGHHGSSTSTSAAFLKKVAPGFAVIMVGQDNSYNHPNAKVVQRLTQAGAQVLRTDEAGTITLQSQGQGWQRIED</sequence>